<keyword evidence="2" id="KW-1185">Reference proteome</keyword>
<dbReference type="EMBL" id="JBHRTS010000007">
    <property type="protein sequence ID" value="MFC3195312.1"/>
    <property type="molecule type" value="Genomic_DNA"/>
</dbReference>
<dbReference type="InterPro" id="IPR011463">
    <property type="entry name" value="DUF1569"/>
</dbReference>
<gene>
    <name evidence="1" type="ORF">ACFODZ_13750</name>
</gene>
<comment type="caution">
    <text evidence="1">The sequence shown here is derived from an EMBL/GenBank/DDBJ whole genome shotgun (WGS) entry which is preliminary data.</text>
</comment>
<evidence type="ECO:0000313" key="2">
    <source>
        <dbReference type="Proteomes" id="UP001595533"/>
    </source>
</evidence>
<sequence length="177" mass="19588">MNRRQLLKRTVLIGGVAATVTGGWWFTQGGDPDRLTIEDARLSLDELMASGRQPNGQWNLSQVLNHLAQSIEFSMSGYPQHQSAWFKNTVGQLAFRVFSIRASMSHNLTEAIPGAPALATGDVVSAHQRLDAALQQFAVFEGVLQPHFAYGHLSHDDYLKAHVMHIYNHLEAMQPVG</sequence>
<dbReference type="Proteomes" id="UP001595533">
    <property type="component" value="Unassembled WGS sequence"/>
</dbReference>
<organism evidence="1 2">
    <name type="scientific">Marinicella sediminis</name>
    <dbReference type="NCBI Taxonomy" id="1792834"/>
    <lineage>
        <taxon>Bacteria</taxon>
        <taxon>Pseudomonadati</taxon>
        <taxon>Pseudomonadota</taxon>
        <taxon>Gammaproteobacteria</taxon>
        <taxon>Lysobacterales</taxon>
        <taxon>Marinicellaceae</taxon>
        <taxon>Marinicella</taxon>
    </lineage>
</organism>
<dbReference type="RefSeq" id="WP_077411589.1">
    <property type="nucleotide sequence ID" value="NZ_JBHRTS010000007.1"/>
</dbReference>
<dbReference type="Pfam" id="PF07606">
    <property type="entry name" value="DUF1569"/>
    <property type="match status" value="1"/>
</dbReference>
<proteinExistence type="predicted"/>
<name>A0ABV7JIW1_9GAMM</name>
<reference evidence="2" key="1">
    <citation type="journal article" date="2019" name="Int. J. Syst. Evol. Microbiol.">
        <title>The Global Catalogue of Microorganisms (GCM) 10K type strain sequencing project: providing services to taxonomists for standard genome sequencing and annotation.</title>
        <authorList>
            <consortium name="The Broad Institute Genomics Platform"/>
            <consortium name="The Broad Institute Genome Sequencing Center for Infectious Disease"/>
            <person name="Wu L."/>
            <person name="Ma J."/>
        </authorList>
    </citation>
    <scope>NUCLEOTIDE SEQUENCE [LARGE SCALE GENOMIC DNA]</scope>
    <source>
        <strain evidence="2">KCTC 42953</strain>
    </source>
</reference>
<evidence type="ECO:0000313" key="1">
    <source>
        <dbReference type="EMBL" id="MFC3195312.1"/>
    </source>
</evidence>
<accession>A0ABV7JIW1</accession>
<protein>
    <submittedName>
        <fullName evidence="1">DUF1569 domain-containing protein</fullName>
    </submittedName>
</protein>